<comment type="miscellaneous">
    <text evidence="14">Reaction proceeds by a ping-pong mechanism involving intermediate methylation of a conserved cysteine residue.</text>
</comment>
<evidence type="ECO:0000313" key="17">
    <source>
        <dbReference type="Proteomes" id="UP000199496"/>
    </source>
</evidence>
<feature type="binding site" evidence="14">
    <location>
        <position position="200"/>
    </location>
    <ligand>
        <name>S-adenosyl-L-methionine</name>
        <dbReference type="ChEBI" id="CHEBI:59789"/>
    </ligand>
</feature>
<comment type="catalytic activity">
    <reaction evidence="14">
        <text>adenosine(2503) in 23S rRNA + 2 reduced [2Fe-2S]-[ferredoxin] + 2 S-adenosyl-L-methionine = 2-methyladenosine(2503) in 23S rRNA + 5'-deoxyadenosine + L-methionine + 2 oxidized [2Fe-2S]-[ferredoxin] + S-adenosyl-L-homocysteine</text>
        <dbReference type="Rhea" id="RHEA:42916"/>
        <dbReference type="Rhea" id="RHEA-COMP:10000"/>
        <dbReference type="Rhea" id="RHEA-COMP:10001"/>
        <dbReference type="Rhea" id="RHEA-COMP:10152"/>
        <dbReference type="Rhea" id="RHEA-COMP:10282"/>
        <dbReference type="ChEBI" id="CHEBI:17319"/>
        <dbReference type="ChEBI" id="CHEBI:33737"/>
        <dbReference type="ChEBI" id="CHEBI:33738"/>
        <dbReference type="ChEBI" id="CHEBI:57844"/>
        <dbReference type="ChEBI" id="CHEBI:57856"/>
        <dbReference type="ChEBI" id="CHEBI:59789"/>
        <dbReference type="ChEBI" id="CHEBI:74411"/>
        <dbReference type="ChEBI" id="CHEBI:74497"/>
        <dbReference type="EC" id="2.1.1.192"/>
    </reaction>
</comment>
<dbReference type="CDD" id="cd01335">
    <property type="entry name" value="Radical_SAM"/>
    <property type="match status" value="1"/>
</dbReference>
<dbReference type="Pfam" id="PF21016">
    <property type="entry name" value="RlmN_N"/>
    <property type="match status" value="1"/>
</dbReference>
<dbReference type="Gene3D" id="1.10.150.530">
    <property type="match status" value="1"/>
</dbReference>
<feature type="binding site" evidence="14">
    <location>
        <position position="115"/>
    </location>
    <ligand>
        <name>[4Fe-4S] cluster</name>
        <dbReference type="ChEBI" id="CHEBI:49883"/>
        <note>4Fe-4S-S-AdoMet</note>
    </ligand>
</feature>
<dbReference type="InterPro" id="IPR013785">
    <property type="entry name" value="Aldolase_TIM"/>
</dbReference>
<accession>A0A1H8ZT55</accession>
<keyword evidence="9 14" id="KW-0819">tRNA processing</keyword>
<dbReference type="OrthoDB" id="9793973at2"/>
<feature type="active site" description="Proton acceptor" evidence="14">
    <location>
        <position position="95"/>
    </location>
</feature>
<comment type="similarity">
    <text evidence="2 14">Belongs to the radical SAM superfamily. RlmN family.</text>
</comment>
<name>A0A1H8ZT55_9GAMM</name>
<evidence type="ECO:0000256" key="7">
    <source>
        <dbReference type="ARBA" id="ARBA00022679"/>
    </source>
</evidence>
<comment type="caution">
    <text evidence="14">Lacks conserved residue(s) required for the propagation of feature annotation.</text>
</comment>
<keyword evidence="5 14" id="KW-0698">rRNA processing</keyword>
<proteinExistence type="inferred from homology"/>
<keyword evidence="13 14" id="KW-1015">Disulfide bond</keyword>
<keyword evidence="10 14" id="KW-0479">Metal-binding</keyword>
<feature type="binding site" evidence="14">
    <location>
        <position position="122"/>
    </location>
    <ligand>
        <name>[4Fe-4S] cluster</name>
        <dbReference type="ChEBI" id="CHEBI:49883"/>
        <note>4Fe-4S-S-AdoMet</note>
    </ligand>
</feature>
<comment type="function">
    <text evidence="14">Specifically methylates position 2 of adenine 2503 in 23S rRNA and position 2 of adenine 37 in tRNAs. m2A2503 modification seems to play a crucial role in the proofreading step occurring at the peptidyl transferase center and thus would serve to optimize ribosomal fidelity.</text>
</comment>
<dbReference type="InterPro" id="IPR058240">
    <property type="entry name" value="rSAM_sf"/>
</dbReference>
<sequence>MNESTKTNLMGMTREELAGFFVAHGEKPFRAVQVLKWIHQRGITDFAAMTDLTKGLRAWLSEQAEVRAPEIVMTQAARDGTHKWLLRLDDGNGIETVFIPEEGRGTLCVSSQVGCALDCSFCSTARQGFNRNLTAAEIIGQLHAARGHLQPEEGQSRVVSNVVLMGMGEPLLNFEPVVAAMSLMLEDNAYGLSKRRVTLSTAGVVPALDRLRETGLQVALALSLHAPNDALRDQLVPLNRKYPIADVLAACRRYVGNGGHHSRVTVEYVLLDGINDSQAQARELAALLRDVPCKVNLIPFNPFPESRYRRSSVAAIDRFRDILVQAGYTTITRRPRGDDIDAACGQLVGRVEDRSRRELRFARQDSPSGAASP</sequence>
<dbReference type="FunFam" id="1.10.150.530:FF:000003">
    <property type="entry name" value="Dual-specificity RNA methyltransferase RlmN"/>
    <property type="match status" value="1"/>
</dbReference>
<keyword evidence="11 14" id="KW-0408">Iron</keyword>
<dbReference type="EMBL" id="FOFO01000003">
    <property type="protein sequence ID" value="SEP66938.1"/>
    <property type="molecule type" value="Genomic_DNA"/>
</dbReference>
<comment type="cofactor">
    <cofactor evidence="14">
        <name>[4Fe-4S] cluster</name>
        <dbReference type="ChEBI" id="CHEBI:49883"/>
    </cofactor>
    <text evidence="14">Binds 1 [4Fe-4S] cluster. The cluster is coordinated with 3 cysteines and an exchangeable S-adenosyl-L-methionine.</text>
</comment>
<feature type="binding site" evidence="14">
    <location>
        <begin position="223"/>
        <end position="225"/>
    </location>
    <ligand>
        <name>S-adenosyl-L-methionine</name>
        <dbReference type="ChEBI" id="CHEBI:59789"/>
    </ligand>
</feature>
<dbReference type="InterPro" id="IPR040072">
    <property type="entry name" value="Methyltransferase_A"/>
</dbReference>
<dbReference type="STRING" id="867345.SAMN05421693_10321"/>
<dbReference type="FunFam" id="3.20.20.70:FF:000008">
    <property type="entry name" value="Dual-specificity RNA methyltransferase RlmN"/>
    <property type="match status" value="1"/>
</dbReference>
<dbReference type="GO" id="GO:0070040">
    <property type="term" value="F:rRNA (adenine(2503)-C2-)-methyltransferase activity"/>
    <property type="evidence" value="ECO:0007669"/>
    <property type="project" value="UniProtKB-UniRule"/>
</dbReference>
<feature type="binding site" evidence="14">
    <location>
        <position position="119"/>
    </location>
    <ligand>
        <name>[4Fe-4S] cluster</name>
        <dbReference type="ChEBI" id="CHEBI:49883"/>
        <note>4Fe-4S-S-AdoMet</note>
    </ligand>
</feature>
<dbReference type="Gene3D" id="3.20.20.70">
    <property type="entry name" value="Aldolase class I"/>
    <property type="match status" value="1"/>
</dbReference>
<dbReference type="Proteomes" id="UP000199496">
    <property type="component" value="Unassembled WGS sequence"/>
</dbReference>
<dbReference type="GO" id="GO:0019843">
    <property type="term" value="F:rRNA binding"/>
    <property type="evidence" value="ECO:0007669"/>
    <property type="project" value="UniProtKB-UniRule"/>
</dbReference>
<feature type="binding site" evidence="14">
    <location>
        <position position="301"/>
    </location>
    <ligand>
        <name>S-adenosyl-L-methionine</name>
        <dbReference type="ChEBI" id="CHEBI:59789"/>
    </ligand>
</feature>
<dbReference type="GO" id="GO:0000049">
    <property type="term" value="F:tRNA binding"/>
    <property type="evidence" value="ECO:0007669"/>
    <property type="project" value="UniProtKB-UniRule"/>
</dbReference>
<feature type="binding site" evidence="14">
    <location>
        <begin position="168"/>
        <end position="169"/>
    </location>
    <ligand>
        <name>S-adenosyl-L-methionine</name>
        <dbReference type="ChEBI" id="CHEBI:59789"/>
    </ligand>
</feature>
<comment type="subcellular location">
    <subcellularLocation>
        <location evidence="1 14">Cytoplasm</location>
    </subcellularLocation>
</comment>
<dbReference type="EC" id="2.1.1.192" evidence="14"/>
<keyword evidence="3 14" id="KW-0004">4Fe-4S</keyword>
<evidence type="ECO:0000256" key="11">
    <source>
        <dbReference type="ARBA" id="ARBA00023004"/>
    </source>
</evidence>
<keyword evidence="8 14" id="KW-0949">S-adenosyl-L-methionine</keyword>
<keyword evidence="12 14" id="KW-0411">Iron-sulfur</keyword>
<feature type="active site" description="S-methylcysteine intermediate" evidence="14">
    <location>
        <position position="344"/>
    </location>
</feature>
<dbReference type="PIRSF" id="PIRSF006004">
    <property type="entry name" value="CHP00048"/>
    <property type="match status" value="1"/>
</dbReference>
<reference evidence="16 17" key="1">
    <citation type="submission" date="2016-10" db="EMBL/GenBank/DDBJ databases">
        <authorList>
            <person name="de Groot N.N."/>
        </authorList>
    </citation>
    <scope>NUCLEOTIDE SEQUENCE [LARGE SCALE GENOMIC DNA]</scope>
    <source>
        <strain evidence="16 17">B7-7</strain>
    </source>
</reference>
<dbReference type="GO" id="GO:0030488">
    <property type="term" value="P:tRNA methylation"/>
    <property type="evidence" value="ECO:0007669"/>
    <property type="project" value="UniProtKB-UniRule"/>
</dbReference>
<evidence type="ECO:0000256" key="9">
    <source>
        <dbReference type="ARBA" id="ARBA00022694"/>
    </source>
</evidence>
<evidence type="ECO:0000256" key="4">
    <source>
        <dbReference type="ARBA" id="ARBA00022490"/>
    </source>
</evidence>
<dbReference type="PANTHER" id="PTHR30544:SF5">
    <property type="entry name" value="RADICAL SAM CORE DOMAIN-CONTAINING PROTEIN"/>
    <property type="match status" value="1"/>
</dbReference>
<evidence type="ECO:0000256" key="14">
    <source>
        <dbReference type="HAMAP-Rule" id="MF_01849"/>
    </source>
</evidence>
<evidence type="ECO:0000259" key="15">
    <source>
        <dbReference type="PROSITE" id="PS51918"/>
    </source>
</evidence>
<evidence type="ECO:0000256" key="6">
    <source>
        <dbReference type="ARBA" id="ARBA00022603"/>
    </source>
</evidence>
<keyword evidence="17" id="KW-1185">Reference proteome</keyword>
<organism evidence="16 17">
    <name type="scientific">Ectothiorhodospira magna</name>
    <dbReference type="NCBI Taxonomy" id="867345"/>
    <lineage>
        <taxon>Bacteria</taxon>
        <taxon>Pseudomonadati</taxon>
        <taxon>Pseudomonadota</taxon>
        <taxon>Gammaproteobacteria</taxon>
        <taxon>Chromatiales</taxon>
        <taxon>Ectothiorhodospiraceae</taxon>
        <taxon>Ectothiorhodospira</taxon>
    </lineage>
</organism>
<dbReference type="RefSeq" id="WP_090203171.1">
    <property type="nucleotide sequence ID" value="NZ_FOFO01000003.1"/>
</dbReference>
<dbReference type="SUPFAM" id="SSF102114">
    <property type="entry name" value="Radical SAM enzymes"/>
    <property type="match status" value="1"/>
</dbReference>
<keyword evidence="4 14" id="KW-0963">Cytoplasm</keyword>
<dbReference type="GO" id="GO:0005737">
    <property type="term" value="C:cytoplasm"/>
    <property type="evidence" value="ECO:0007669"/>
    <property type="project" value="UniProtKB-SubCell"/>
</dbReference>
<dbReference type="NCBIfam" id="TIGR00048">
    <property type="entry name" value="rRNA_mod_RlmN"/>
    <property type="match status" value="1"/>
</dbReference>
<dbReference type="SFLD" id="SFLDS00029">
    <property type="entry name" value="Radical_SAM"/>
    <property type="match status" value="1"/>
</dbReference>
<evidence type="ECO:0000256" key="13">
    <source>
        <dbReference type="ARBA" id="ARBA00023157"/>
    </source>
</evidence>
<feature type="domain" description="Radical SAM core" evidence="15">
    <location>
        <begin position="101"/>
        <end position="339"/>
    </location>
</feature>
<dbReference type="InterPro" id="IPR004383">
    <property type="entry name" value="rRNA_lsu_MTrfase_RlmN/Cfr"/>
</dbReference>
<keyword evidence="7 14" id="KW-0808">Transferase</keyword>
<evidence type="ECO:0000256" key="2">
    <source>
        <dbReference type="ARBA" id="ARBA00007544"/>
    </source>
</evidence>
<dbReference type="InterPro" id="IPR007197">
    <property type="entry name" value="rSAM"/>
</dbReference>
<dbReference type="GO" id="GO:0002935">
    <property type="term" value="F:tRNA (adenine(37)-C2)-methyltransferase activity"/>
    <property type="evidence" value="ECO:0007669"/>
    <property type="project" value="UniProtKB-UniRule"/>
</dbReference>
<dbReference type="InterPro" id="IPR048641">
    <property type="entry name" value="RlmN_N"/>
</dbReference>
<evidence type="ECO:0000256" key="3">
    <source>
        <dbReference type="ARBA" id="ARBA00022485"/>
    </source>
</evidence>
<dbReference type="SFLD" id="SFLDF00275">
    <property type="entry name" value="adenosine_C2_methyltransferase"/>
    <property type="match status" value="1"/>
</dbReference>
<evidence type="ECO:0000256" key="1">
    <source>
        <dbReference type="ARBA" id="ARBA00004496"/>
    </source>
</evidence>
<dbReference type="GO" id="GO:0051539">
    <property type="term" value="F:4 iron, 4 sulfur cluster binding"/>
    <property type="evidence" value="ECO:0007669"/>
    <property type="project" value="UniProtKB-UniRule"/>
</dbReference>
<dbReference type="PROSITE" id="PS51918">
    <property type="entry name" value="RADICAL_SAM"/>
    <property type="match status" value="1"/>
</dbReference>
<dbReference type="PANTHER" id="PTHR30544">
    <property type="entry name" value="23S RRNA METHYLTRANSFERASE"/>
    <property type="match status" value="1"/>
</dbReference>
<gene>
    <name evidence="14" type="primary">rlmN</name>
    <name evidence="16" type="ORF">SAMN05421693_10321</name>
</gene>
<evidence type="ECO:0000256" key="8">
    <source>
        <dbReference type="ARBA" id="ARBA00022691"/>
    </source>
</evidence>
<evidence type="ECO:0000256" key="10">
    <source>
        <dbReference type="ARBA" id="ARBA00022723"/>
    </source>
</evidence>
<dbReference type="GO" id="GO:0070475">
    <property type="term" value="P:rRNA base methylation"/>
    <property type="evidence" value="ECO:0007669"/>
    <property type="project" value="UniProtKB-UniRule"/>
</dbReference>
<dbReference type="Pfam" id="PF04055">
    <property type="entry name" value="Radical_SAM"/>
    <property type="match status" value="1"/>
</dbReference>
<evidence type="ECO:0000256" key="12">
    <source>
        <dbReference type="ARBA" id="ARBA00023014"/>
    </source>
</evidence>
<dbReference type="GO" id="GO:0046872">
    <property type="term" value="F:metal ion binding"/>
    <property type="evidence" value="ECO:0007669"/>
    <property type="project" value="UniProtKB-KW"/>
</dbReference>
<comment type="catalytic activity">
    <reaction evidence="14">
        <text>adenosine(37) in tRNA + 2 reduced [2Fe-2S]-[ferredoxin] + 2 S-adenosyl-L-methionine = 2-methyladenosine(37) in tRNA + 5'-deoxyadenosine + L-methionine + 2 oxidized [2Fe-2S]-[ferredoxin] + S-adenosyl-L-homocysteine</text>
        <dbReference type="Rhea" id="RHEA:43332"/>
        <dbReference type="Rhea" id="RHEA-COMP:10000"/>
        <dbReference type="Rhea" id="RHEA-COMP:10001"/>
        <dbReference type="Rhea" id="RHEA-COMP:10162"/>
        <dbReference type="Rhea" id="RHEA-COMP:10485"/>
        <dbReference type="ChEBI" id="CHEBI:17319"/>
        <dbReference type="ChEBI" id="CHEBI:33737"/>
        <dbReference type="ChEBI" id="CHEBI:33738"/>
        <dbReference type="ChEBI" id="CHEBI:57844"/>
        <dbReference type="ChEBI" id="CHEBI:57856"/>
        <dbReference type="ChEBI" id="CHEBI:59789"/>
        <dbReference type="ChEBI" id="CHEBI:74411"/>
        <dbReference type="ChEBI" id="CHEBI:74497"/>
        <dbReference type="EC" id="2.1.1.192"/>
    </reaction>
</comment>
<dbReference type="SFLD" id="SFLDG01062">
    <property type="entry name" value="methyltransferase_(Class_A)"/>
    <property type="match status" value="1"/>
</dbReference>
<evidence type="ECO:0000256" key="5">
    <source>
        <dbReference type="ARBA" id="ARBA00022552"/>
    </source>
</evidence>
<protein>
    <recommendedName>
        <fullName evidence="14">Dual-specificity RNA methyltransferase RlmN</fullName>
        <ecNumber evidence="14">2.1.1.192</ecNumber>
    </recommendedName>
    <alternativeName>
        <fullName evidence="14">23S rRNA (adenine(2503)-C(2))-methyltransferase</fullName>
    </alternativeName>
    <alternativeName>
        <fullName evidence="14">23S rRNA m2A2503 methyltransferase</fullName>
    </alternativeName>
    <alternativeName>
        <fullName evidence="14">Ribosomal RNA large subunit methyltransferase N</fullName>
    </alternativeName>
    <alternativeName>
        <fullName evidence="14">tRNA (adenine(37)-C(2))-methyltransferase</fullName>
    </alternativeName>
    <alternativeName>
        <fullName evidence="14">tRNA m2A37 methyltransferase</fullName>
    </alternativeName>
</protein>
<evidence type="ECO:0000313" key="16">
    <source>
        <dbReference type="EMBL" id="SEP66938.1"/>
    </source>
</evidence>
<dbReference type="AlphaFoldDB" id="A0A1H8ZT55"/>
<dbReference type="HAMAP" id="MF_01849">
    <property type="entry name" value="RNA_methyltr_RlmN"/>
    <property type="match status" value="1"/>
</dbReference>
<dbReference type="InterPro" id="IPR027492">
    <property type="entry name" value="RNA_MTrfase_RlmN"/>
</dbReference>
<keyword evidence="6 14" id="KW-0489">Methyltransferase</keyword>